<dbReference type="InterPro" id="IPR013909">
    <property type="entry name" value="NuBaID_C"/>
</dbReference>
<feature type="region of interest" description="Disordered" evidence="6">
    <location>
        <begin position="426"/>
        <end position="454"/>
    </location>
</feature>
<feature type="compositionally biased region" description="Polar residues" evidence="6">
    <location>
        <begin position="348"/>
        <end position="360"/>
    </location>
</feature>
<feature type="region of interest" description="Disordered" evidence="6">
    <location>
        <begin position="348"/>
        <end position="389"/>
    </location>
</feature>
<keyword evidence="10" id="KW-1185">Reference proteome</keyword>
<evidence type="ECO:0000256" key="2">
    <source>
        <dbReference type="ARBA" id="ARBA00022723"/>
    </source>
</evidence>
<evidence type="ECO:0000256" key="3">
    <source>
        <dbReference type="ARBA" id="ARBA00022771"/>
    </source>
</evidence>
<comment type="subcellular location">
    <subcellularLocation>
        <location evidence="1">Nucleus</location>
    </subcellularLocation>
</comment>
<dbReference type="Proteomes" id="UP001556367">
    <property type="component" value="Unassembled WGS sequence"/>
</dbReference>
<evidence type="ECO:0000313" key="10">
    <source>
        <dbReference type="Proteomes" id="UP001556367"/>
    </source>
</evidence>
<dbReference type="PANTHER" id="PTHR15835">
    <property type="entry name" value="NUCLEAR-INTERACTING PARTNER OF ALK"/>
    <property type="match status" value="1"/>
</dbReference>
<keyword evidence="2" id="KW-0479">Metal-binding</keyword>
<dbReference type="Pfam" id="PF08600">
    <property type="entry name" value="NuBaID_C"/>
    <property type="match status" value="1"/>
</dbReference>
<evidence type="ECO:0000256" key="5">
    <source>
        <dbReference type="ARBA" id="ARBA00023242"/>
    </source>
</evidence>
<keyword evidence="5" id="KW-0539">Nucleus</keyword>
<keyword evidence="3" id="KW-0863">Zinc-finger</keyword>
<comment type="caution">
    <text evidence="9">The sequence shown here is derived from an EMBL/GenBank/DDBJ whole genome shotgun (WGS) entry which is preliminary data.</text>
</comment>
<dbReference type="Pfam" id="PF07967">
    <property type="entry name" value="zf-C3HC"/>
    <property type="match status" value="1"/>
</dbReference>
<feature type="domain" description="NuBaID C-terminal" evidence="8">
    <location>
        <begin position="389"/>
        <end position="469"/>
    </location>
</feature>
<name>A0ABR3JGF4_9AGAR</name>
<evidence type="ECO:0000259" key="7">
    <source>
        <dbReference type="Pfam" id="PF07967"/>
    </source>
</evidence>
<dbReference type="PANTHER" id="PTHR15835:SF6">
    <property type="entry name" value="ZINC FINGER C3HC-TYPE PROTEIN 1"/>
    <property type="match status" value="1"/>
</dbReference>
<evidence type="ECO:0000256" key="6">
    <source>
        <dbReference type="SAM" id="MobiDB-lite"/>
    </source>
</evidence>
<accession>A0ABR3JGF4</accession>
<proteinExistence type="predicted"/>
<evidence type="ECO:0000259" key="8">
    <source>
        <dbReference type="Pfam" id="PF08600"/>
    </source>
</evidence>
<evidence type="ECO:0000256" key="1">
    <source>
        <dbReference type="ARBA" id="ARBA00004123"/>
    </source>
</evidence>
<evidence type="ECO:0008006" key="11">
    <source>
        <dbReference type="Google" id="ProtNLM"/>
    </source>
</evidence>
<protein>
    <recommendedName>
        <fullName evidence="11">Zf-C3HC-domain-containing protein</fullName>
    </recommendedName>
</protein>
<organism evidence="9 10">
    <name type="scientific">Hohenbuehelia grisea</name>
    <dbReference type="NCBI Taxonomy" id="104357"/>
    <lineage>
        <taxon>Eukaryota</taxon>
        <taxon>Fungi</taxon>
        <taxon>Dikarya</taxon>
        <taxon>Basidiomycota</taxon>
        <taxon>Agaricomycotina</taxon>
        <taxon>Agaricomycetes</taxon>
        <taxon>Agaricomycetidae</taxon>
        <taxon>Agaricales</taxon>
        <taxon>Pleurotineae</taxon>
        <taxon>Pleurotaceae</taxon>
        <taxon>Hohenbuehelia</taxon>
    </lineage>
</organism>
<gene>
    <name evidence="9" type="ORF">HGRIS_003759</name>
</gene>
<keyword evidence="4" id="KW-0862">Zinc</keyword>
<feature type="domain" description="C3HC-type" evidence="7">
    <location>
        <begin position="134"/>
        <end position="236"/>
    </location>
</feature>
<feature type="compositionally biased region" description="Pro residues" evidence="6">
    <location>
        <begin position="433"/>
        <end position="443"/>
    </location>
</feature>
<dbReference type="EMBL" id="JASNQZ010000007">
    <property type="protein sequence ID" value="KAL0954814.1"/>
    <property type="molecule type" value="Genomic_DNA"/>
</dbReference>
<evidence type="ECO:0000313" key="9">
    <source>
        <dbReference type="EMBL" id="KAL0954814.1"/>
    </source>
</evidence>
<evidence type="ECO:0000256" key="4">
    <source>
        <dbReference type="ARBA" id="ARBA00022833"/>
    </source>
</evidence>
<reference evidence="10" key="1">
    <citation type="submission" date="2024-06" db="EMBL/GenBank/DDBJ databases">
        <title>Multi-omics analyses provide insights into the biosynthesis of the anticancer antibiotic pleurotin in Hohenbuehelia grisea.</title>
        <authorList>
            <person name="Weaver J.A."/>
            <person name="Alberti F."/>
        </authorList>
    </citation>
    <scope>NUCLEOTIDE SEQUENCE [LARGE SCALE GENOMIC DNA]</scope>
    <source>
        <strain evidence="10">T-177</strain>
    </source>
</reference>
<sequence length="596" mass="63636">MNDVGVSQPPEDASATAIRATKRKLDDAFYRLDDAVRSTENVVQQPLAKRPHISRSLYSTLAKYGITSSKDKKLISSPSDAPVINVSLSKPTPNLTAIINRAATRTRKLLPFKFSAPSSAAVPAPSGAEYRPSSLPSFLARLATFKLSTYANKPKAIDAVAAARCGWVNDGKDRLVCGLCNASWVVAGREGMTKDAANTLVEKQTASLASAHKDGCPWKTRQCDSSIYRIPLKPPGIMALDIKVTAAALDEAMRNVEVAHPLTPVQLSSLLSAMQTIEIPTPDTRINLDVAASISSRPLTPLPTTTTDPSESALLVGLFGWKLLPPAPAEQRKLPSYSRASSVFRSAPATPSISRASSVQPFRGATPTPGPSTPRRLSGRLLGDDLGPKQVGNKNSTLLHCELCQRRVGLWAFSVVKNPVAEGADAMDVTPDVPQPKAPPPTPSRLGRPSTSGRPFDLLKEHRAYCPYIVRSTIVPSLPVPPSTGNSASSSTTPSATSGMFVFGQPSFTQSHGNLQGSNTAMEGWRAVLTVVLRHGLSERQRELRRIRSLNQSDGSGVVGGLEVPEEEPDAVEAMVEGVKKRGGKDLLRYVKGLLG</sequence>
<dbReference type="InterPro" id="IPR012935">
    <property type="entry name" value="NuBaID_N"/>
</dbReference>